<keyword evidence="3" id="KW-1185">Reference proteome</keyword>
<gene>
    <name evidence="2" type="primary">ssuD</name>
    <name evidence="2" type="ORF">Pan54_23740</name>
</gene>
<evidence type="ECO:0000313" key="3">
    <source>
        <dbReference type="Proteomes" id="UP000316095"/>
    </source>
</evidence>
<dbReference type="RefSeq" id="WP_146503600.1">
    <property type="nucleotide sequence ID" value="NZ_SJPG01000001.1"/>
</dbReference>
<dbReference type="Gene3D" id="3.20.20.30">
    <property type="entry name" value="Luciferase-like domain"/>
    <property type="match status" value="1"/>
</dbReference>
<dbReference type="AlphaFoldDB" id="A0A5C5XFU6"/>
<dbReference type="GO" id="GO:0005829">
    <property type="term" value="C:cytosol"/>
    <property type="evidence" value="ECO:0007669"/>
    <property type="project" value="TreeGrafter"/>
</dbReference>
<dbReference type="Proteomes" id="UP000316095">
    <property type="component" value="Unassembled WGS sequence"/>
</dbReference>
<dbReference type="EC" id="1.14.14.5" evidence="2"/>
<accession>A0A5C5XFU6</accession>
<dbReference type="PANTHER" id="PTHR30137:SF6">
    <property type="entry name" value="LUCIFERASE-LIKE MONOOXYGENASE"/>
    <property type="match status" value="1"/>
</dbReference>
<evidence type="ECO:0000313" key="2">
    <source>
        <dbReference type="EMBL" id="TWT61638.1"/>
    </source>
</evidence>
<dbReference type="SUPFAM" id="SSF51679">
    <property type="entry name" value="Bacterial luciferase-like"/>
    <property type="match status" value="1"/>
</dbReference>
<comment type="caution">
    <text evidence="2">The sequence shown here is derived from an EMBL/GenBank/DDBJ whole genome shotgun (WGS) entry which is preliminary data.</text>
</comment>
<dbReference type="InterPro" id="IPR036661">
    <property type="entry name" value="Luciferase-like_sf"/>
</dbReference>
<dbReference type="Pfam" id="PF00296">
    <property type="entry name" value="Bac_luciferase"/>
    <property type="match status" value="1"/>
</dbReference>
<protein>
    <submittedName>
        <fullName evidence="2">Alkanesulfonate monooxygenase</fullName>
        <ecNumber evidence="2">1.14.14.5</ecNumber>
    </submittedName>
</protein>
<dbReference type="InterPro" id="IPR050766">
    <property type="entry name" value="Bact_Lucif_Oxidored"/>
</dbReference>
<evidence type="ECO:0000259" key="1">
    <source>
        <dbReference type="Pfam" id="PF00296"/>
    </source>
</evidence>
<name>A0A5C5XFU6_9PLAN</name>
<sequence>MRFFTFHLMPYNKLPDDFEEKYDTAWTTVPNSLYDPVYGHELYNRFLDELIYAEEIGFDGVCINEYHQSVYGHLPSPNLMGSILARQTKRVKIAIIGNALPFYDPPTRVAEEFAMIDVISGGRLIAGMHLGGGPEYDSFSMNPTYARNKFQEALDLTVRAWTEAGPFEHYGEHWKLRHVNPWPTPYQKPHPPIWISGEDSKETTELAAKRRYSYLGSPYFHKSFLKKNLDMFRKACKKNGYTAHEEQTGWLVPIYVAETDEQAWAEYEKHLFYFIRKLLKGLMVFPPGYSSPKSIARIGIALKQFLGNIITREEIEEGGYAMVGSPETVREKMKDYVQDFGVGNVLGLFQIGTLPADLTKKNMTLFAEQVLPYLRKELGEPATDEEISNALAVN</sequence>
<organism evidence="2 3">
    <name type="scientific">Rubinisphaera italica</name>
    <dbReference type="NCBI Taxonomy" id="2527969"/>
    <lineage>
        <taxon>Bacteria</taxon>
        <taxon>Pseudomonadati</taxon>
        <taxon>Planctomycetota</taxon>
        <taxon>Planctomycetia</taxon>
        <taxon>Planctomycetales</taxon>
        <taxon>Planctomycetaceae</taxon>
        <taxon>Rubinisphaera</taxon>
    </lineage>
</organism>
<reference evidence="2 3" key="1">
    <citation type="submission" date="2019-02" db="EMBL/GenBank/DDBJ databases">
        <title>Deep-cultivation of Planctomycetes and their phenomic and genomic characterization uncovers novel biology.</title>
        <authorList>
            <person name="Wiegand S."/>
            <person name="Jogler M."/>
            <person name="Boedeker C."/>
            <person name="Pinto D."/>
            <person name="Vollmers J."/>
            <person name="Rivas-Marin E."/>
            <person name="Kohn T."/>
            <person name="Peeters S.H."/>
            <person name="Heuer A."/>
            <person name="Rast P."/>
            <person name="Oberbeckmann S."/>
            <person name="Bunk B."/>
            <person name="Jeske O."/>
            <person name="Meyerdierks A."/>
            <person name="Storesund J.E."/>
            <person name="Kallscheuer N."/>
            <person name="Luecker S."/>
            <person name="Lage O.M."/>
            <person name="Pohl T."/>
            <person name="Merkel B.J."/>
            <person name="Hornburger P."/>
            <person name="Mueller R.-W."/>
            <person name="Bruemmer F."/>
            <person name="Labrenz M."/>
            <person name="Spormann A.M."/>
            <person name="Op Den Camp H."/>
            <person name="Overmann J."/>
            <person name="Amann R."/>
            <person name="Jetten M.S.M."/>
            <person name="Mascher T."/>
            <person name="Medema M.H."/>
            <person name="Devos D.P."/>
            <person name="Kaster A.-K."/>
            <person name="Ovreas L."/>
            <person name="Rohde M."/>
            <person name="Galperin M.Y."/>
            <person name="Jogler C."/>
        </authorList>
    </citation>
    <scope>NUCLEOTIDE SEQUENCE [LARGE SCALE GENOMIC DNA]</scope>
    <source>
        <strain evidence="2 3">Pan54</strain>
    </source>
</reference>
<feature type="domain" description="Luciferase-like" evidence="1">
    <location>
        <begin position="43"/>
        <end position="338"/>
    </location>
</feature>
<keyword evidence="2" id="KW-0560">Oxidoreductase</keyword>
<dbReference type="OrthoDB" id="9814695at2"/>
<dbReference type="InterPro" id="IPR011251">
    <property type="entry name" value="Luciferase-like_dom"/>
</dbReference>
<dbReference type="PANTHER" id="PTHR30137">
    <property type="entry name" value="LUCIFERASE-LIKE MONOOXYGENASE"/>
    <property type="match status" value="1"/>
</dbReference>
<proteinExistence type="predicted"/>
<dbReference type="GO" id="GO:0008726">
    <property type="term" value="F:alkanesulfonate monooxygenase activity"/>
    <property type="evidence" value="ECO:0007669"/>
    <property type="project" value="UniProtKB-EC"/>
</dbReference>
<dbReference type="EMBL" id="SJPG01000001">
    <property type="protein sequence ID" value="TWT61638.1"/>
    <property type="molecule type" value="Genomic_DNA"/>
</dbReference>
<keyword evidence="2" id="KW-0503">Monooxygenase</keyword>